<dbReference type="AlphaFoldDB" id="A0A9Q4XTE2"/>
<name>A0A9Q4XTE2_9ENTR</name>
<comment type="caution">
    <text evidence="1">The sequence shown here is derived from an EMBL/GenBank/DDBJ whole genome shotgun (WGS) entry which is preliminary data.</text>
</comment>
<dbReference type="EMBL" id="RPBY01000013">
    <property type="protein sequence ID" value="NCH89951.1"/>
    <property type="molecule type" value="Genomic_DNA"/>
</dbReference>
<evidence type="ECO:0000313" key="1">
    <source>
        <dbReference type="EMBL" id="NCH89951.1"/>
    </source>
</evidence>
<dbReference type="Proteomes" id="UP000778262">
    <property type="component" value="Unassembled WGS sequence"/>
</dbReference>
<evidence type="ECO:0000313" key="2">
    <source>
        <dbReference type="Proteomes" id="UP000778262"/>
    </source>
</evidence>
<protein>
    <submittedName>
        <fullName evidence="1">Uncharacterized protein</fullName>
    </submittedName>
</protein>
<dbReference type="RefSeq" id="WP_105640941.1">
    <property type="nucleotide sequence ID" value="NZ_JASEON010000021.1"/>
</dbReference>
<proteinExistence type="predicted"/>
<organism evidence="1 2">
    <name type="scientific">Cronobacter dublinensis</name>
    <dbReference type="NCBI Taxonomy" id="413497"/>
    <lineage>
        <taxon>Bacteria</taxon>
        <taxon>Pseudomonadati</taxon>
        <taxon>Pseudomonadota</taxon>
        <taxon>Gammaproteobacteria</taxon>
        <taxon>Enterobacterales</taxon>
        <taxon>Enterobacteriaceae</taxon>
        <taxon>Cronobacter</taxon>
    </lineage>
</organism>
<accession>A0A9Q4XTE2</accession>
<sequence>MSNSHKVMKNGKMLHGNAATLHLASKSGGMDQFIEEIVNVAAVTAAQTAVKTHIARASRPPLQVVNGGKK</sequence>
<reference evidence="1" key="1">
    <citation type="submission" date="2018-11" db="EMBL/GenBank/DDBJ databases">
        <title>Genomics analysis of Putative Virulence Factors on Adhesion and Cytotoxicity for Cronobacter spp.</title>
        <authorList>
            <person name="Cui J."/>
        </authorList>
    </citation>
    <scope>NUCLEOTIDE SEQUENCE</scope>
    <source>
        <strain evidence="1">SD69</strain>
    </source>
</reference>
<gene>
    <name evidence="1" type="ORF">EHJ13_21305</name>
</gene>